<keyword evidence="4 6" id="KW-0067">ATP-binding</keyword>
<dbReference type="PANTHER" id="PTHR46743">
    <property type="entry name" value="TEICHOIC ACIDS EXPORT ATP-BINDING PROTEIN TAGH"/>
    <property type="match status" value="1"/>
</dbReference>
<reference evidence="6 7" key="1">
    <citation type="journal article" date="2020" name="ISME J.">
        <title>Comparative genomics reveals insights into cyanobacterial evolution and habitat adaptation.</title>
        <authorList>
            <person name="Chen M.Y."/>
            <person name="Teng W.K."/>
            <person name="Zhao L."/>
            <person name="Hu C.X."/>
            <person name="Zhou Y.K."/>
            <person name="Han B.P."/>
            <person name="Song L.R."/>
            <person name="Shu W.S."/>
        </authorList>
    </citation>
    <scope>NUCLEOTIDE SEQUENCE [LARGE SCALE GENOMIC DNA]</scope>
    <source>
        <strain evidence="6 7">FACHB-1249</strain>
    </source>
</reference>
<keyword evidence="3" id="KW-0547">Nucleotide-binding</keyword>
<dbReference type="GeneID" id="78216785"/>
<sequence>MGEEIAISLKNVSKCFKRYARPVDRLKELLLPGKSYAQEFWALQDINLDICKGETFGIIGQNGSGKSTLLQIIAGTLTPTRGQVLVNGRVSALLELGSGFNPEFTGRQNVFFNGRILGLSQEEIENKFDDIAAFADIGDFIDQPVKTYSSGMFVRLAFAVAVNVEPDILIVDEALAVGDGIFVHKCMAKIRDFQDLGGTILFVSHDLSSVSRLCSQSVWINHGSILEQGIPTDISKLYQAWVYEKINKRIKEVSESEPNVLNKKNIVNNIETGLECKLNKQSETSNQQNAFTGNDYLSFPNNKRFGTGKCEILSLEVLNSQSQKTGFVMPDDWLILKTKIITHDNIHNPIFGITMFDRLRVPMAGWNTTQYNYQLPKFTKNQLITVSFKIHWPHIKSDSYSLEPAVADGSQHNHEMMDWLLTCISIQSGVTDLTFGFIRFTEVAVHHTVQDSVDNELLNQILST</sequence>
<name>A0ABR8IN86_APHFL</name>
<evidence type="ECO:0000313" key="7">
    <source>
        <dbReference type="Proteomes" id="UP000660270"/>
    </source>
</evidence>
<evidence type="ECO:0000256" key="1">
    <source>
        <dbReference type="ARBA" id="ARBA00005417"/>
    </source>
</evidence>
<accession>A0ABR8IN86</accession>
<dbReference type="CDD" id="cd10147">
    <property type="entry name" value="Wzt_C-like"/>
    <property type="match status" value="1"/>
</dbReference>
<dbReference type="Proteomes" id="UP000660270">
    <property type="component" value="Unassembled WGS sequence"/>
</dbReference>
<proteinExistence type="inferred from homology"/>
<organism evidence="6 7">
    <name type="scientific">Aphanizomenon flos-aquae FACHB-1249</name>
    <dbReference type="NCBI Taxonomy" id="2692889"/>
    <lineage>
        <taxon>Bacteria</taxon>
        <taxon>Bacillati</taxon>
        <taxon>Cyanobacteriota</taxon>
        <taxon>Cyanophyceae</taxon>
        <taxon>Nostocales</taxon>
        <taxon>Aphanizomenonaceae</taxon>
        <taxon>Aphanizomenon</taxon>
    </lineage>
</organism>
<evidence type="ECO:0000256" key="2">
    <source>
        <dbReference type="ARBA" id="ARBA00022448"/>
    </source>
</evidence>
<dbReference type="InterPro" id="IPR003593">
    <property type="entry name" value="AAA+_ATPase"/>
</dbReference>
<dbReference type="InterPro" id="IPR050683">
    <property type="entry name" value="Bact_Polysacc_Export_ATP-bd"/>
</dbReference>
<evidence type="ECO:0000259" key="5">
    <source>
        <dbReference type="PROSITE" id="PS50893"/>
    </source>
</evidence>
<dbReference type="InterPro" id="IPR027417">
    <property type="entry name" value="P-loop_NTPase"/>
</dbReference>
<dbReference type="Pfam" id="PF14524">
    <property type="entry name" value="Wzt_C"/>
    <property type="match status" value="1"/>
</dbReference>
<feature type="domain" description="ABC transporter" evidence="5">
    <location>
        <begin position="7"/>
        <end position="247"/>
    </location>
</feature>
<keyword evidence="2" id="KW-0813">Transport</keyword>
<evidence type="ECO:0000313" key="6">
    <source>
        <dbReference type="EMBL" id="MBD2684763.1"/>
    </source>
</evidence>
<dbReference type="EMBL" id="JACJTM010000009">
    <property type="protein sequence ID" value="MBD2684763.1"/>
    <property type="molecule type" value="Genomic_DNA"/>
</dbReference>
<dbReference type="Gene3D" id="3.40.50.300">
    <property type="entry name" value="P-loop containing nucleotide triphosphate hydrolases"/>
    <property type="match status" value="1"/>
</dbReference>
<dbReference type="InterPro" id="IPR029439">
    <property type="entry name" value="Wzt_C"/>
</dbReference>
<dbReference type="PROSITE" id="PS00211">
    <property type="entry name" value="ABC_TRANSPORTER_1"/>
    <property type="match status" value="1"/>
</dbReference>
<dbReference type="PROSITE" id="PS50893">
    <property type="entry name" value="ABC_TRANSPORTER_2"/>
    <property type="match status" value="1"/>
</dbReference>
<comment type="similarity">
    <text evidence="1">Belongs to the ABC transporter superfamily.</text>
</comment>
<dbReference type="Gene3D" id="2.70.50.60">
    <property type="entry name" value="abc- transporter (atp binding component) like domain"/>
    <property type="match status" value="1"/>
</dbReference>
<dbReference type="InterPro" id="IPR017871">
    <property type="entry name" value="ABC_transporter-like_CS"/>
</dbReference>
<dbReference type="InterPro" id="IPR003439">
    <property type="entry name" value="ABC_transporter-like_ATP-bd"/>
</dbReference>
<dbReference type="SMART" id="SM00382">
    <property type="entry name" value="AAA"/>
    <property type="match status" value="1"/>
</dbReference>
<dbReference type="RefSeq" id="WP_190386764.1">
    <property type="nucleotide sequence ID" value="NZ_JACJTM010000009.1"/>
</dbReference>
<dbReference type="SUPFAM" id="SSF52540">
    <property type="entry name" value="P-loop containing nucleoside triphosphate hydrolases"/>
    <property type="match status" value="1"/>
</dbReference>
<dbReference type="PANTHER" id="PTHR46743:SF2">
    <property type="entry name" value="TEICHOIC ACIDS EXPORT ATP-BINDING PROTEIN TAGH"/>
    <property type="match status" value="1"/>
</dbReference>
<dbReference type="CDD" id="cd03220">
    <property type="entry name" value="ABC_KpsT_Wzt"/>
    <property type="match status" value="1"/>
</dbReference>
<protein>
    <submittedName>
        <fullName evidence="6">ABC transporter ATP-binding protein</fullName>
    </submittedName>
</protein>
<gene>
    <name evidence="6" type="ORF">H6G43_05800</name>
</gene>
<comment type="caution">
    <text evidence="6">The sequence shown here is derived from an EMBL/GenBank/DDBJ whole genome shotgun (WGS) entry which is preliminary data.</text>
</comment>
<evidence type="ECO:0000256" key="3">
    <source>
        <dbReference type="ARBA" id="ARBA00022741"/>
    </source>
</evidence>
<dbReference type="Pfam" id="PF00005">
    <property type="entry name" value="ABC_tran"/>
    <property type="match status" value="1"/>
</dbReference>
<dbReference type="GO" id="GO:0005524">
    <property type="term" value="F:ATP binding"/>
    <property type="evidence" value="ECO:0007669"/>
    <property type="project" value="UniProtKB-KW"/>
</dbReference>
<keyword evidence="7" id="KW-1185">Reference proteome</keyword>
<dbReference type="InterPro" id="IPR015860">
    <property type="entry name" value="ABC_transpr_TagH-like"/>
</dbReference>
<evidence type="ECO:0000256" key="4">
    <source>
        <dbReference type="ARBA" id="ARBA00022840"/>
    </source>
</evidence>